<keyword evidence="2" id="KW-1185">Reference proteome</keyword>
<proteinExistence type="predicted"/>
<name>A0A9P7R7R4_9PEZI</name>
<gene>
    <name evidence="1" type="ORF">JMJ77_001747</name>
</gene>
<sequence>MNGTTEPCISPARVVQYWYFVHHQRNSTVQHMGTHALNTH</sequence>
<evidence type="ECO:0000313" key="2">
    <source>
        <dbReference type="Proteomes" id="UP000699042"/>
    </source>
</evidence>
<reference evidence="1" key="1">
    <citation type="submission" date="2021-05" db="EMBL/GenBank/DDBJ databases">
        <title>Comparative genomics of three Colletotrichum scovillei strains and genetic complementation revealed genes involved fungal growth and virulence on chili pepper.</title>
        <authorList>
            <person name="Hsieh D.-K."/>
            <person name="Chuang S.-C."/>
            <person name="Chen C.-Y."/>
            <person name="Chao Y.-T."/>
            <person name="Lu M.-Y.J."/>
            <person name="Lee M.-H."/>
            <person name="Shih M.-C."/>
        </authorList>
    </citation>
    <scope>NUCLEOTIDE SEQUENCE</scope>
    <source>
        <strain evidence="1">Coll-153</strain>
    </source>
</reference>
<accession>A0A9P7R7R4</accession>
<organism evidence="1 2">
    <name type="scientific">Colletotrichum scovillei</name>
    <dbReference type="NCBI Taxonomy" id="1209932"/>
    <lineage>
        <taxon>Eukaryota</taxon>
        <taxon>Fungi</taxon>
        <taxon>Dikarya</taxon>
        <taxon>Ascomycota</taxon>
        <taxon>Pezizomycotina</taxon>
        <taxon>Sordariomycetes</taxon>
        <taxon>Hypocreomycetidae</taxon>
        <taxon>Glomerellales</taxon>
        <taxon>Glomerellaceae</taxon>
        <taxon>Colletotrichum</taxon>
        <taxon>Colletotrichum acutatum species complex</taxon>
    </lineage>
</organism>
<dbReference type="AlphaFoldDB" id="A0A9P7R7R4"/>
<protein>
    <submittedName>
        <fullName evidence="1">Uncharacterized protein</fullName>
    </submittedName>
</protein>
<comment type="caution">
    <text evidence="1">The sequence shown here is derived from an EMBL/GenBank/DDBJ whole genome shotgun (WGS) entry which is preliminary data.</text>
</comment>
<dbReference type="Proteomes" id="UP000699042">
    <property type="component" value="Unassembled WGS sequence"/>
</dbReference>
<dbReference type="EMBL" id="JAESDN010000004">
    <property type="protein sequence ID" value="KAG7051120.1"/>
    <property type="molecule type" value="Genomic_DNA"/>
</dbReference>
<evidence type="ECO:0000313" key="1">
    <source>
        <dbReference type="EMBL" id="KAG7051120.1"/>
    </source>
</evidence>